<dbReference type="Gene3D" id="1.10.150.240">
    <property type="entry name" value="Putative phosphatase, domain 2"/>
    <property type="match status" value="1"/>
</dbReference>
<dbReference type="SUPFAM" id="SSF56784">
    <property type="entry name" value="HAD-like"/>
    <property type="match status" value="1"/>
</dbReference>
<keyword evidence="2" id="KW-1185">Reference proteome</keyword>
<dbReference type="PRINTS" id="PR00413">
    <property type="entry name" value="HADHALOGNASE"/>
</dbReference>
<reference evidence="1 2" key="1">
    <citation type="journal article" date="2012" name="BMC Genomics">
        <title>Complete genome sequence of Saccharothrix espanaensis DSM 44229T and comparison to the other completely sequenced Pseudonocardiaceae.</title>
        <authorList>
            <person name="Strobel T."/>
            <person name="Al-Dilaimi A."/>
            <person name="Blom J."/>
            <person name="Gessner A."/>
            <person name="Kalinowski J."/>
            <person name="Luzhetska M."/>
            <person name="Puhler A."/>
            <person name="Szczepanowski R."/>
            <person name="Bechthold A."/>
            <person name="Ruckert C."/>
        </authorList>
    </citation>
    <scope>NUCLEOTIDE SEQUENCE [LARGE SCALE GENOMIC DNA]</scope>
    <source>
        <strain evidence="2">ATCC 51144 / DSM 44229 / JCM 9112 / NBRC 15066 / NRRL 15764</strain>
    </source>
</reference>
<dbReference type="NCBIfam" id="TIGR01509">
    <property type="entry name" value="HAD-SF-IA-v3"/>
    <property type="match status" value="1"/>
</dbReference>
<proteinExistence type="predicted"/>
<dbReference type="HOGENOM" id="CLU_045011_9_4_11"/>
<evidence type="ECO:0000313" key="1">
    <source>
        <dbReference type="EMBL" id="CCH31033.1"/>
    </source>
</evidence>
<dbReference type="eggNOG" id="COG1011">
    <property type="taxonomic scope" value="Bacteria"/>
</dbReference>
<dbReference type="Proteomes" id="UP000006281">
    <property type="component" value="Chromosome"/>
</dbReference>
<dbReference type="InterPro" id="IPR036412">
    <property type="entry name" value="HAD-like_sf"/>
</dbReference>
<dbReference type="PANTHER" id="PTHR47829:SF1">
    <property type="entry name" value="HAD FAMILY PHOSPHATASE"/>
    <property type="match status" value="1"/>
</dbReference>
<dbReference type="STRING" id="1179773.BN6_37420"/>
<dbReference type="EC" id="3.3.2.-" evidence="1"/>
<accession>K0K3B7</accession>
<dbReference type="PANTHER" id="PTHR47829">
    <property type="entry name" value="HYDROLASE, PUTATIVE (AFU_ORTHOLOGUE AFUA_1G12880)-RELATED"/>
    <property type="match status" value="1"/>
</dbReference>
<gene>
    <name evidence="1" type="ordered locus">BN6_37420</name>
</gene>
<dbReference type="Gene3D" id="3.40.50.1000">
    <property type="entry name" value="HAD superfamily/HAD-like"/>
    <property type="match status" value="1"/>
</dbReference>
<dbReference type="PATRIC" id="fig|1179773.3.peg.3741"/>
<dbReference type="EMBL" id="HE804045">
    <property type="protein sequence ID" value="CCH31033.1"/>
    <property type="molecule type" value="Genomic_DNA"/>
</dbReference>
<protein>
    <submittedName>
        <fullName evidence="1">Putative hydrolase</fullName>
        <ecNumber evidence="1">3.3.2.-</ecNumber>
    </submittedName>
</protein>
<organism evidence="1 2">
    <name type="scientific">Saccharothrix espanaensis (strain ATCC 51144 / DSM 44229 / JCM 9112 / NBRC 15066 / NRRL 15764)</name>
    <dbReference type="NCBI Taxonomy" id="1179773"/>
    <lineage>
        <taxon>Bacteria</taxon>
        <taxon>Bacillati</taxon>
        <taxon>Actinomycetota</taxon>
        <taxon>Actinomycetes</taxon>
        <taxon>Pseudonocardiales</taxon>
        <taxon>Pseudonocardiaceae</taxon>
        <taxon>Saccharothrix</taxon>
    </lineage>
</organism>
<dbReference type="InterPro" id="IPR023198">
    <property type="entry name" value="PGP-like_dom2"/>
</dbReference>
<name>K0K3B7_SACES</name>
<evidence type="ECO:0000313" key="2">
    <source>
        <dbReference type="Proteomes" id="UP000006281"/>
    </source>
</evidence>
<dbReference type="InterPro" id="IPR006439">
    <property type="entry name" value="HAD-SF_hydro_IA"/>
</dbReference>
<dbReference type="InterPro" id="IPR052898">
    <property type="entry name" value="ACAD10-like"/>
</dbReference>
<dbReference type="InterPro" id="IPR023214">
    <property type="entry name" value="HAD_sf"/>
</dbReference>
<dbReference type="AlphaFoldDB" id="K0K3B7"/>
<dbReference type="BioCyc" id="SESP1179773:BN6_RS18115-MONOMER"/>
<keyword evidence="1" id="KW-0378">Hydrolase</keyword>
<dbReference type="GO" id="GO:0016787">
    <property type="term" value="F:hydrolase activity"/>
    <property type="evidence" value="ECO:0007669"/>
    <property type="project" value="UniProtKB-KW"/>
</dbReference>
<dbReference type="KEGG" id="sesp:BN6_37420"/>
<dbReference type="Pfam" id="PF00702">
    <property type="entry name" value="Hydrolase"/>
    <property type="match status" value="1"/>
</dbReference>
<sequence length="200" mass="21409">MWTDFGGVLTPPVEEDLARVAAAAGVPVEALLGAIERVAGSRGPLEALELGLITQHEWGRLVDAELRPHVSRVDLGELGAHWHAGRVFNRELYDGLVRAAGGRPLGLLTNTIAEWAPHRAAMIPAGVGFDRVVNSHQVGVRKPQPEVYALAERAFAATPAECLLVDDLEVNCAAARERGWTAIRHTDNADTLGRVRGALG</sequence>